<sequence length="81" mass="8967">MQHCMIWVGRAEAATNFADHEMADPDKINRLGSWSGLMTQSNHKSSPDITPTQGDLKTANLFGKRIVEIRSLKGRAQIVTS</sequence>
<comment type="caution">
    <text evidence="2">The sequence shown here is derived from an EMBL/GenBank/DDBJ whole genome shotgun (WGS) entry which is preliminary data.</text>
</comment>
<name>A0A8E0WMM1_9RICK</name>
<evidence type="ECO:0000256" key="1">
    <source>
        <dbReference type="SAM" id="MobiDB-lite"/>
    </source>
</evidence>
<accession>A0A8E0WMM1</accession>
<dbReference type="EMBL" id="JFKF01000069">
    <property type="protein sequence ID" value="KDO03057.1"/>
    <property type="molecule type" value="Genomic_DNA"/>
</dbReference>
<protein>
    <submittedName>
        <fullName evidence="2">Uncharacterized protein</fullName>
    </submittedName>
</protein>
<proteinExistence type="predicted"/>
<feature type="region of interest" description="Disordered" evidence="1">
    <location>
        <begin position="36"/>
        <end position="55"/>
    </location>
</feature>
<evidence type="ECO:0000313" key="2">
    <source>
        <dbReference type="EMBL" id="KDO03057.1"/>
    </source>
</evidence>
<dbReference type="AlphaFoldDB" id="A0A8E0WMM1"/>
<gene>
    <name evidence="2" type="ORF">REISMN_03740</name>
</gene>
<reference evidence="2 3" key="1">
    <citation type="submission" date="2014-02" db="EMBL/GenBank/DDBJ databases">
        <title>Draft genome sequence of Rickettsia buchneri sp. nov. ISO7T.</title>
        <authorList>
            <person name="Felsheim R.F."/>
            <person name="Kurtti T.J."/>
            <person name="Munderloh U.G."/>
        </authorList>
    </citation>
    <scope>NUCLEOTIDE SEQUENCE [LARGE SCALE GENOMIC DNA]</scope>
    <source>
        <strain evidence="2 3">ISO7</strain>
    </source>
</reference>
<dbReference type="InterPro" id="IPR029039">
    <property type="entry name" value="Flavoprotein-like_sf"/>
</dbReference>
<evidence type="ECO:0000313" key="3">
    <source>
        <dbReference type="Proteomes" id="UP000027161"/>
    </source>
</evidence>
<dbReference type="Gene3D" id="3.40.50.360">
    <property type="match status" value="1"/>
</dbReference>
<organism evidence="2 3">
    <name type="scientific">Rickettsia tamurae subsp. buchneri</name>
    <dbReference type="NCBI Taxonomy" id="1462938"/>
    <lineage>
        <taxon>Bacteria</taxon>
        <taxon>Pseudomonadati</taxon>
        <taxon>Pseudomonadota</taxon>
        <taxon>Alphaproteobacteria</taxon>
        <taxon>Rickettsiales</taxon>
        <taxon>Rickettsiaceae</taxon>
        <taxon>Rickettsieae</taxon>
        <taxon>Rickettsia</taxon>
        <taxon>spotted fever group</taxon>
    </lineage>
</organism>
<keyword evidence="3" id="KW-1185">Reference proteome</keyword>
<dbReference type="Proteomes" id="UP000027161">
    <property type="component" value="Unassembled WGS sequence"/>
</dbReference>